<dbReference type="Proteomes" id="UP000010959">
    <property type="component" value="Unassembled WGS sequence"/>
</dbReference>
<evidence type="ECO:0000313" key="2">
    <source>
        <dbReference type="Proteomes" id="UP000010959"/>
    </source>
</evidence>
<dbReference type="PATRIC" id="fig|993516.3.peg.4393"/>
<dbReference type="EMBL" id="AMWG01000117">
    <property type="protein sequence ID" value="ELP31951.1"/>
    <property type="molecule type" value="Genomic_DNA"/>
</dbReference>
<proteinExistence type="predicted"/>
<sequence length="60" mass="6520">MLNQQTPSVSICIPTDRTQTLQWSKSPNSFSNASALFTSDCGGVFEQSLATDWGEIPGLR</sequence>
<dbReference type="AlphaFoldDB" id="L7CFV6"/>
<gene>
    <name evidence="1" type="ORF">RBSWK_04106</name>
</gene>
<name>L7CFV6_RHOBT</name>
<comment type="caution">
    <text evidence="1">The sequence shown here is derived from an EMBL/GenBank/DDBJ whole genome shotgun (WGS) entry which is preliminary data.</text>
</comment>
<organism evidence="1 2">
    <name type="scientific">Rhodopirellula baltica SWK14</name>
    <dbReference type="NCBI Taxonomy" id="993516"/>
    <lineage>
        <taxon>Bacteria</taxon>
        <taxon>Pseudomonadati</taxon>
        <taxon>Planctomycetota</taxon>
        <taxon>Planctomycetia</taxon>
        <taxon>Pirellulales</taxon>
        <taxon>Pirellulaceae</taxon>
        <taxon>Rhodopirellula</taxon>
    </lineage>
</organism>
<protein>
    <submittedName>
        <fullName evidence="1">Uncharacterized protein</fullName>
    </submittedName>
</protein>
<reference evidence="1 2" key="1">
    <citation type="journal article" date="2013" name="Mar. Genomics">
        <title>Expression of sulfatases in Rhodopirellula baltica and the diversity of sulfatases in the genus Rhodopirellula.</title>
        <authorList>
            <person name="Wegner C.E."/>
            <person name="Richter-Heitmann T."/>
            <person name="Klindworth A."/>
            <person name="Klockow C."/>
            <person name="Richter M."/>
            <person name="Achstetter T."/>
            <person name="Glockner F.O."/>
            <person name="Harder J."/>
        </authorList>
    </citation>
    <scope>NUCLEOTIDE SEQUENCE [LARGE SCALE GENOMIC DNA]</scope>
    <source>
        <strain evidence="1 2">SWK14</strain>
    </source>
</reference>
<evidence type="ECO:0000313" key="1">
    <source>
        <dbReference type="EMBL" id="ELP31951.1"/>
    </source>
</evidence>
<accession>L7CFV6</accession>